<proteinExistence type="predicted"/>
<keyword evidence="2" id="KW-1185">Reference proteome</keyword>
<name>A0A4P1QVS0_LUPAN</name>
<accession>A0A4P1QVS0</accession>
<dbReference type="Gene3D" id="3.40.50.2000">
    <property type="entry name" value="Glycogen Phosphorylase B"/>
    <property type="match status" value="1"/>
</dbReference>
<dbReference type="EMBL" id="CM007376">
    <property type="protein sequence ID" value="OIV95885.1"/>
    <property type="molecule type" value="Genomic_DNA"/>
</dbReference>
<protein>
    <submittedName>
        <fullName evidence="1">Uncharacterized protein</fullName>
    </submittedName>
</protein>
<evidence type="ECO:0000313" key="1">
    <source>
        <dbReference type="EMBL" id="OIV95885.1"/>
    </source>
</evidence>
<organism evidence="1 2">
    <name type="scientific">Lupinus angustifolius</name>
    <name type="common">Narrow-leaved blue lupine</name>
    <dbReference type="NCBI Taxonomy" id="3871"/>
    <lineage>
        <taxon>Eukaryota</taxon>
        <taxon>Viridiplantae</taxon>
        <taxon>Streptophyta</taxon>
        <taxon>Embryophyta</taxon>
        <taxon>Tracheophyta</taxon>
        <taxon>Spermatophyta</taxon>
        <taxon>Magnoliopsida</taxon>
        <taxon>eudicotyledons</taxon>
        <taxon>Gunneridae</taxon>
        <taxon>Pentapetalae</taxon>
        <taxon>rosids</taxon>
        <taxon>fabids</taxon>
        <taxon>Fabales</taxon>
        <taxon>Fabaceae</taxon>
        <taxon>Papilionoideae</taxon>
        <taxon>50 kb inversion clade</taxon>
        <taxon>genistoids sensu lato</taxon>
        <taxon>core genistoids</taxon>
        <taxon>Genisteae</taxon>
        <taxon>Lupinus</taxon>
    </lineage>
</organism>
<sequence>MASSLPSTSLFTPLIPLRLKSKFLSTTNLSIPKDSNFIISCSSSKSIPLTEQQVLQAIAESNDNTLPCVRIFENDLSQLTLVGAVDFDQALTAAAADGGQVATEHVNADLDAMVVETTFPGSSDNHSTVSTRLFLPARKVKEKAMKLRKSFSKDIFSDNLSRDILSMTFRQVVLQQLWNFDLVVFQPGEERKMEDLENPREVPTSFTLSSSSEYLISMIAEAICVSALQSTERQFLDDLQGGNRSGFFHWFQKTEKIQSKDSPVILYKLFEDEVVENARSLLDKYNSMKGSFKPVKIKSGHRWWKPSCHGKLDKIGGSDFSAWTNEYLPAYRLEIDSEIIGDAKIGGLKKSTENRWEVLLTHSQMVALAETLDMYYVDTYSLPDKKLSSGVPAKLAKMYTKKGSSSLSKLLSVTLASGIILVAISLGQIYLRPFFKERKHSIEHRSLPSSEVETAMDDFLDTTKACSLSFFISDEFCLLTVAKLKDAFGWSADIKVEDGVGAWIGKLPAYLTDEGADTLSSLENMDEDANASMLEISSYQVVFSSDGKIVGFQPLSKVGVLHWGANPLARELYGGKKLSPGIIEPGLKIPLPRKIVVVELLMSDNPDAYFAVARPSMNAFSSCLVTHCGSGLLTDAMVHEYQSVLLPHAGDQFINARIMTGDLKAGVEVKKSEDGLFTREAVREAMTAAINNDSEVGQVVRFNHGKWREFLLSKGLENSDVDDLVQKLCSVLKP</sequence>
<dbReference type="PANTHER" id="PTHR35694:SF1">
    <property type="entry name" value="DENEDDYLASE"/>
    <property type="match status" value="1"/>
</dbReference>
<gene>
    <name evidence="1" type="ORF">TanjilG_26989</name>
</gene>
<dbReference type="AlphaFoldDB" id="A0A4P1QVS0"/>
<evidence type="ECO:0000313" key="2">
    <source>
        <dbReference type="Proteomes" id="UP000188354"/>
    </source>
</evidence>
<dbReference type="Proteomes" id="UP000188354">
    <property type="component" value="Chromosome LG16"/>
</dbReference>
<dbReference type="STRING" id="3871.A0A4P1QVS0"/>
<dbReference type="Gramene" id="OIV95885">
    <property type="protein sequence ID" value="OIV95885"/>
    <property type="gene ID" value="TanjilG_26989"/>
</dbReference>
<dbReference type="SUPFAM" id="SSF53756">
    <property type="entry name" value="UDP-Glycosyltransferase/glycogen phosphorylase"/>
    <property type="match status" value="1"/>
</dbReference>
<dbReference type="PANTHER" id="PTHR35694">
    <property type="entry name" value="DENEDDYLASE"/>
    <property type="match status" value="1"/>
</dbReference>
<reference evidence="1 2" key="1">
    <citation type="journal article" date="2017" name="Plant Biotechnol. J.">
        <title>A comprehensive draft genome sequence for lupin (Lupinus angustifolius), an emerging health food: insights into plant-microbe interactions and legume evolution.</title>
        <authorList>
            <person name="Hane J.K."/>
            <person name="Ming Y."/>
            <person name="Kamphuis L.G."/>
            <person name="Nelson M.N."/>
            <person name="Garg G."/>
            <person name="Atkins C.A."/>
            <person name="Bayer P.E."/>
            <person name="Bravo A."/>
            <person name="Bringans S."/>
            <person name="Cannon S."/>
            <person name="Edwards D."/>
            <person name="Foley R."/>
            <person name="Gao L.L."/>
            <person name="Harrison M.J."/>
            <person name="Huang W."/>
            <person name="Hurgobin B."/>
            <person name="Li S."/>
            <person name="Liu C.W."/>
            <person name="McGrath A."/>
            <person name="Morahan G."/>
            <person name="Murray J."/>
            <person name="Weller J."/>
            <person name="Jian J."/>
            <person name="Singh K.B."/>
        </authorList>
    </citation>
    <scope>NUCLEOTIDE SEQUENCE [LARGE SCALE GENOMIC DNA]</scope>
    <source>
        <strain evidence="2">cv. Tanjil</strain>
        <tissue evidence="1">Whole plant</tissue>
    </source>
</reference>